<accession>A0ACC5REW4</accession>
<evidence type="ECO:0000313" key="1">
    <source>
        <dbReference type="EMBL" id="MBK1871244.1"/>
    </source>
</evidence>
<dbReference type="EMBL" id="JAENHL010000008">
    <property type="protein sequence ID" value="MBK1871244.1"/>
    <property type="molecule type" value="Genomic_DNA"/>
</dbReference>
<sequence length="63" mass="7113">MTLATRFSRLFSLVQTGSASGRAVPRLDSLRLSNHDLADLNLPPQYRARLDVDRTYEINGRPL</sequence>
<protein>
    <submittedName>
        <fullName evidence="1">Uncharacterized protein</fullName>
    </submittedName>
</protein>
<dbReference type="Proteomes" id="UP000616151">
    <property type="component" value="Unassembled WGS sequence"/>
</dbReference>
<keyword evidence="2" id="KW-1185">Reference proteome</keyword>
<organism evidence="1 2">
    <name type="scientific">Taklimakanibacter albus</name>
    <dbReference type="NCBI Taxonomy" id="2800327"/>
    <lineage>
        <taxon>Bacteria</taxon>
        <taxon>Pseudomonadati</taxon>
        <taxon>Pseudomonadota</taxon>
        <taxon>Alphaproteobacteria</taxon>
        <taxon>Hyphomicrobiales</taxon>
        <taxon>Aestuariivirgaceae</taxon>
        <taxon>Taklimakanibacter</taxon>
    </lineage>
</organism>
<gene>
    <name evidence="1" type="ORF">JHL16_33065</name>
</gene>
<name>A0ACC5REW4_9HYPH</name>
<evidence type="ECO:0000313" key="2">
    <source>
        <dbReference type="Proteomes" id="UP000616151"/>
    </source>
</evidence>
<comment type="caution">
    <text evidence="1">The sequence shown here is derived from an EMBL/GenBank/DDBJ whole genome shotgun (WGS) entry which is preliminary data.</text>
</comment>
<proteinExistence type="predicted"/>
<reference evidence="1" key="1">
    <citation type="submission" date="2021-01" db="EMBL/GenBank/DDBJ databases">
        <authorList>
            <person name="Sun Q."/>
        </authorList>
    </citation>
    <scope>NUCLEOTIDE SEQUENCE</scope>
    <source>
        <strain evidence="1">YIM B02566</strain>
    </source>
</reference>